<protein>
    <submittedName>
        <fullName evidence="4">T9SS type A sorting domain-containing protein</fullName>
    </submittedName>
</protein>
<dbReference type="InterPro" id="IPR026444">
    <property type="entry name" value="Secre_tail"/>
</dbReference>
<dbReference type="NCBIfam" id="TIGR04183">
    <property type="entry name" value="Por_Secre_tail"/>
    <property type="match status" value="1"/>
</dbReference>
<dbReference type="SUPFAM" id="SSF49785">
    <property type="entry name" value="Galactose-binding domain-like"/>
    <property type="match status" value="1"/>
</dbReference>
<gene>
    <name evidence="4" type="ORF">FRY97_14910</name>
</gene>
<evidence type="ECO:0000313" key="5">
    <source>
        <dbReference type="Proteomes" id="UP000321580"/>
    </source>
</evidence>
<keyword evidence="5" id="KW-1185">Reference proteome</keyword>
<dbReference type="OrthoDB" id="1398760at2"/>
<proteinExistence type="predicted"/>
<keyword evidence="2" id="KW-0378">Hydrolase</keyword>
<dbReference type="GO" id="GO:0006508">
    <property type="term" value="P:proteolysis"/>
    <property type="evidence" value="ECO:0007669"/>
    <property type="project" value="UniProtKB-KW"/>
</dbReference>
<reference evidence="4 5" key="1">
    <citation type="submission" date="2019-08" db="EMBL/GenBank/DDBJ databases">
        <title>Genome of Phaeodactylibacter luteus.</title>
        <authorList>
            <person name="Bowman J.P."/>
        </authorList>
    </citation>
    <scope>NUCLEOTIDE SEQUENCE [LARGE SCALE GENOMIC DNA]</scope>
    <source>
        <strain evidence="4 5">KCTC 42180</strain>
    </source>
</reference>
<dbReference type="GO" id="GO:0004252">
    <property type="term" value="F:serine-type endopeptidase activity"/>
    <property type="evidence" value="ECO:0007669"/>
    <property type="project" value="InterPro"/>
</dbReference>
<evidence type="ECO:0000256" key="1">
    <source>
        <dbReference type="ARBA" id="ARBA00022670"/>
    </source>
</evidence>
<dbReference type="Pfam" id="PF18962">
    <property type="entry name" value="Por_Secre_tail"/>
    <property type="match status" value="1"/>
</dbReference>
<dbReference type="AlphaFoldDB" id="A0A5C6RJZ2"/>
<sequence>MTRSSTLRLSILLRPFMMILLLGAMSLTAQGQCLTASDGQYPSGTFSPSCTGSAESITTLGWAGEYSVVAVTSGTEYTFSSSNSSDYLTIADNTGSTAFAFGTTPVTWTATFTGTVRMYNHTNSSCGEQESSRTRSVACAAAPCTDNLVLLELFDSFGDGWNGASLTISEFGGSTIDSYTISSGDFNDAELCLPDGCYTVNVTGGTFPAEVSWEISSGGNLVLSGNAPETGLTFSVGSGSCPILGCTNPLATNFDPAATQDDGSCIVPCQGSEFTYNAGNTGATITLGSPVTANINVPAMGTIGSNASISSATLNLTHTYTGDVDITLTSPAGTSLELTTDNGSSGDNYTNTVFEDGGANITSASAPFTGTFAPEGGSFAATFDGEAINGNWVLEIEDDGFGDDGVFQSFGLTFCLTGVVPVPGCTDPSANNFDPSATVDDGSCTYDPVPGCTDPLADNFDPSATVDDGSCVFVGCTDPLATNFDPNATQDDGSCIIPPANDDCSGAIGIACDDTVTGNTSDATSDGAPSCFTSPGSKGVWYTFLGTGDEINLSLCGSSYDTKINVYTGSCGSFSCVTGNDDFCGTRSEVTFASAPGTTYYILVSGFNASSGSFTLDVSCTPIIPGCTDPDAQNFDPTATTDDGSCIFNTACSNAEVVGLGTHSTSSISFGNGAENGCAFPLSGNASHARWFRWTPAVTGEYTIESAGFTFNDTRLSIYTGNCNNLECYASNDDLIGGSTLASSVTACFFAGTTYYIEWDNRWSSSSFSWGIAYEGPADCADLGGPLPAPWVSNDVGNAGDGNGFGYLDPSGTFNVSSGGVNQFGTTSDNYGFIHQTLCGDFTLTVRLDNISPGAFGGIAARETTDAGAKQIGIVSNISPYAMNMVRTMMNGPVQTQLMVRPQHRWLRIQRVGNVFRTFTSFNGMFFQQATARVLPMGSCIEVGMLAYGRTPGIASAGFTDVTVLGGNAGGNALAQEDGAAAAAADARAAAQDGAIVVPAAQELRTALYPNPATDGLFVELGAEYEVGATLTLRNELGQELGRRVVEAGNYLAEWDVSGLSSGVYFMEVRTADGSRETLRFVKAD</sequence>
<dbReference type="Pfam" id="PF01483">
    <property type="entry name" value="P_proprotein"/>
    <property type="match status" value="1"/>
</dbReference>
<dbReference type="InterPro" id="IPR002884">
    <property type="entry name" value="P_dom"/>
</dbReference>
<evidence type="ECO:0000259" key="3">
    <source>
        <dbReference type="PROSITE" id="PS51829"/>
    </source>
</evidence>
<dbReference type="InterPro" id="IPR008979">
    <property type="entry name" value="Galactose-bd-like_sf"/>
</dbReference>
<name>A0A5C6RJZ2_9BACT</name>
<dbReference type="Proteomes" id="UP000321580">
    <property type="component" value="Unassembled WGS sequence"/>
</dbReference>
<comment type="caution">
    <text evidence="4">The sequence shown here is derived from an EMBL/GenBank/DDBJ whole genome shotgun (WGS) entry which is preliminary data.</text>
</comment>
<keyword evidence="1" id="KW-0645">Protease</keyword>
<dbReference type="Gene3D" id="2.60.120.260">
    <property type="entry name" value="Galactose-binding domain-like"/>
    <property type="match status" value="1"/>
</dbReference>
<accession>A0A5C6RJZ2</accession>
<dbReference type="RefSeq" id="WP_147168357.1">
    <property type="nucleotide sequence ID" value="NZ_VOOR01000033.1"/>
</dbReference>
<organism evidence="4 5">
    <name type="scientific">Phaeodactylibacter luteus</name>
    <dbReference type="NCBI Taxonomy" id="1564516"/>
    <lineage>
        <taxon>Bacteria</taxon>
        <taxon>Pseudomonadati</taxon>
        <taxon>Bacteroidota</taxon>
        <taxon>Saprospiria</taxon>
        <taxon>Saprospirales</taxon>
        <taxon>Haliscomenobacteraceae</taxon>
        <taxon>Phaeodactylibacter</taxon>
    </lineage>
</organism>
<feature type="domain" description="P/Homo B" evidence="3">
    <location>
        <begin position="266"/>
        <end position="422"/>
    </location>
</feature>
<dbReference type="EMBL" id="VOOR01000033">
    <property type="protein sequence ID" value="TXB62229.1"/>
    <property type="molecule type" value="Genomic_DNA"/>
</dbReference>
<dbReference type="PROSITE" id="PS51829">
    <property type="entry name" value="P_HOMO_B"/>
    <property type="match status" value="1"/>
</dbReference>
<dbReference type="Gene3D" id="2.60.120.380">
    <property type="match status" value="1"/>
</dbReference>
<evidence type="ECO:0000313" key="4">
    <source>
        <dbReference type="EMBL" id="TXB62229.1"/>
    </source>
</evidence>
<evidence type="ECO:0000256" key="2">
    <source>
        <dbReference type="ARBA" id="ARBA00022801"/>
    </source>
</evidence>